<gene>
    <name evidence="2" type="ORF">TIFTF001_028819</name>
</gene>
<dbReference type="AlphaFoldDB" id="A0AA88DR79"/>
<dbReference type="Proteomes" id="UP001187192">
    <property type="component" value="Unassembled WGS sequence"/>
</dbReference>
<reference evidence="2" key="1">
    <citation type="submission" date="2023-07" db="EMBL/GenBank/DDBJ databases">
        <title>draft genome sequence of fig (Ficus carica).</title>
        <authorList>
            <person name="Takahashi T."/>
            <person name="Nishimura K."/>
        </authorList>
    </citation>
    <scope>NUCLEOTIDE SEQUENCE</scope>
</reference>
<comment type="caution">
    <text evidence="2">The sequence shown here is derived from an EMBL/GenBank/DDBJ whole genome shotgun (WGS) entry which is preliminary data.</text>
</comment>
<evidence type="ECO:0000313" key="3">
    <source>
        <dbReference type="Proteomes" id="UP001187192"/>
    </source>
</evidence>
<feature type="region of interest" description="Disordered" evidence="1">
    <location>
        <begin position="63"/>
        <end position="111"/>
    </location>
</feature>
<name>A0AA88DR79_FICCA</name>
<dbReference type="EMBL" id="BTGU01000090">
    <property type="protein sequence ID" value="GMN59725.1"/>
    <property type="molecule type" value="Genomic_DNA"/>
</dbReference>
<feature type="region of interest" description="Disordered" evidence="1">
    <location>
        <begin position="1"/>
        <end position="32"/>
    </location>
</feature>
<feature type="compositionally biased region" description="Polar residues" evidence="1">
    <location>
        <begin position="1"/>
        <end position="16"/>
    </location>
</feature>
<evidence type="ECO:0000313" key="2">
    <source>
        <dbReference type="EMBL" id="GMN59725.1"/>
    </source>
</evidence>
<feature type="compositionally biased region" description="Basic residues" evidence="1">
    <location>
        <begin position="17"/>
        <end position="27"/>
    </location>
</feature>
<keyword evidence="3" id="KW-1185">Reference proteome</keyword>
<accession>A0AA88DR79</accession>
<evidence type="ECO:0000256" key="1">
    <source>
        <dbReference type="SAM" id="MobiDB-lite"/>
    </source>
</evidence>
<proteinExistence type="predicted"/>
<protein>
    <submittedName>
        <fullName evidence="2">Uncharacterized protein</fullName>
    </submittedName>
</protein>
<sequence>MTTKLKTSRDQNNTKWHNARRGTRFGWRRGQGEAEDGFTRSLVGRQIWNRNVGGEAQDEFRMEPGVDGIATARRRPRTDSQRDLEPMESTAGEAEDELATDLENLNGRRRI</sequence>
<organism evidence="2 3">
    <name type="scientific">Ficus carica</name>
    <name type="common">Common fig</name>
    <dbReference type="NCBI Taxonomy" id="3494"/>
    <lineage>
        <taxon>Eukaryota</taxon>
        <taxon>Viridiplantae</taxon>
        <taxon>Streptophyta</taxon>
        <taxon>Embryophyta</taxon>
        <taxon>Tracheophyta</taxon>
        <taxon>Spermatophyta</taxon>
        <taxon>Magnoliopsida</taxon>
        <taxon>eudicotyledons</taxon>
        <taxon>Gunneridae</taxon>
        <taxon>Pentapetalae</taxon>
        <taxon>rosids</taxon>
        <taxon>fabids</taxon>
        <taxon>Rosales</taxon>
        <taxon>Moraceae</taxon>
        <taxon>Ficeae</taxon>
        <taxon>Ficus</taxon>
    </lineage>
</organism>